<keyword evidence="2" id="KW-1185">Reference proteome</keyword>
<name>A0A1E7EPT2_9STRA</name>
<gene>
    <name evidence="1" type="ORF">FRACYDRAFT_250580</name>
</gene>
<dbReference type="KEGG" id="fcy:FRACYDRAFT_250580"/>
<proteinExistence type="predicted"/>
<dbReference type="InParanoid" id="A0A1E7EPT2"/>
<accession>A0A1E7EPT2</accession>
<sequence>MSQEIYSTGAYISVDPSPSSQGCVGFVTAVYTEEKLMSIENSIGIVNFSPFIDEGRLHAQSFDLLEGGGDGFTTRSGCCRCFEFGIVTKEYLPSIGGPHPVLKHLKEGKDKKEAGWMRQEAKKALKLPSTPTTDATLTASRKERTDVGKSVFTLVELSVQDQIPYRQGPESLQNWVATASEDSKPVLLKTNGAVTWREISSQLARVEVSIAAPNTIHTYVMALPESEYETIRMRPMLNAQHQMRRNKWARMFDILWHGDKIPSFGCFPVDHKVHHKSHIDKFMVFAMSAFVPNDNNWMKGGELLHESFKVILQRIGGSCSQLYRDGEESTEPCGVEVIESLNEVGGLDSLRNDTLDVMAEFKRDGELLPEHEYNPQKLL</sequence>
<evidence type="ECO:0000313" key="1">
    <source>
        <dbReference type="EMBL" id="OEU07941.1"/>
    </source>
</evidence>
<reference evidence="1 2" key="1">
    <citation type="submission" date="2016-09" db="EMBL/GenBank/DDBJ databases">
        <title>Extensive genetic diversity and differential bi-allelic expression allows diatom success in the polar Southern Ocean.</title>
        <authorList>
            <consortium name="DOE Joint Genome Institute"/>
            <person name="Mock T."/>
            <person name="Otillar R.P."/>
            <person name="Strauss J."/>
            <person name="Dupont C."/>
            <person name="Frickenhaus S."/>
            <person name="Maumus F."/>
            <person name="Mcmullan M."/>
            <person name="Sanges R."/>
            <person name="Schmutz J."/>
            <person name="Toseland A."/>
            <person name="Valas R."/>
            <person name="Veluchamy A."/>
            <person name="Ward B.J."/>
            <person name="Allen A."/>
            <person name="Barry K."/>
            <person name="Falciatore A."/>
            <person name="Ferrante M."/>
            <person name="Fortunato A.E."/>
            <person name="Gloeckner G."/>
            <person name="Gruber A."/>
            <person name="Hipkin R."/>
            <person name="Janech M."/>
            <person name="Kroth P."/>
            <person name="Leese F."/>
            <person name="Lindquist E."/>
            <person name="Lyon B.R."/>
            <person name="Martin J."/>
            <person name="Mayer C."/>
            <person name="Parker M."/>
            <person name="Quesneville H."/>
            <person name="Raymond J."/>
            <person name="Uhlig C."/>
            <person name="Valentin K.U."/>
            <person name="Worden A.Z."/>
            <person name="Armbrust E.V."/>
            <person name="Bowler C."/>
            <person name="Green B."/>
            <person name="Moulton V."/>
            <person name="Van Oosterhout C."/>
            <person name="Grigoriev I."/>
        </authorList>
    </citation>
    <scope>NUCLEOTIDE SEQUENCE [LARGE SCALE GENOMIC DNA]</scope>
    <source>
        <strain evidence="1 2">CCMP1102</strain>
    </source>
</reference>
<dbReference type="Proteomes" id="UP000095751">
    <property type="component" value="Unassembled WGS sequence"/>
</dbReference>
<protein>
    <submittedName>
        <fullName evidence="1">Uncharacterized protein</fullName>
    </submittedName>
</protein>
<dbReference type="AlphaFoldDB" id="A0A1E7EPT2"/>
<dbReference type="EMBL" id="KV784383">
    <property type="protein sequence ID" value="OEU07941.1"/>
    <property type="molecule type" value="Genomic_DNA"/>
</dbReference>
<evidence type="ECO:0000313" key="2">
    <source>
        <dbReference type="Proteomes" id="UP000095751"/>
    </source>
</evidence>
<organism evidence="1 2">
    <name type="scientific">Fragilariopsis cylindrus CCMP1102</name>
    <dbReference type="NCBI Taxonomy" id="635003"/>
    <lineage>
        <taxon>Eukaryota</taxon>
        <taxon>Sar</taxon>
        <taxon>Stramenopiles</taxon>
        <taxon>Ochrophyta</taxon>
        <taxon>Bacillariophyta</taxon>
        <taxon>Bacillariophyceae</taxon>
        <taxon>Bacillariophycidae</taxon>
        <taxon>Bacillariales</taxon>
        <taxon>Bacillariaceae</taxon>
        <taxon>Fragilariopsis</taxon>
    </lineage>
</organism>
<dbReference type="OrthoDB" id="56659at2759"/>